<keyword evidence="7" id="KW-0653">Protein transport</keyword>
<keyword evidence="12" id="KW-0812">Transmembrane</keyword>
<accession>D8M3M3</accession>
<keyword evidence="12" id="KW-0472">Membrane</keyword>
<feature type="domain" description="Bicarbonate transporter-like transmembrane" evidence="13">
    <location>
        <begin position="67"/>
        <end position="312"/>
    </location>
</feature>
<dbReference type="GO" id="GO:0006606">
    <property type="term" value="P:protein import into nucleus"/>
    <property type="evidence" value="ECO:0007669"/>
    <property type="project" value="TreeGrafter"/>
</dbReference>
<comment type="similarity">
    <text evidence="2">Belongs to the WD repeat SEC13 family.</text>
</comment>
<gene>
    <name evidence="14" type="ORF">GSBLH_T00002615001</name>
</gene>
<dbReference type="OrthoDB" id="364224at2759"/>
<evidence type="ECO:0000313" key="14">
    <source>
        <dbReference type="EMBL" id="CBK22496.2"/>
    </source>
</evidence>
<dbReference type="Pfam" id="PF00955">
    <property type="entry name" value="HCO3_cotransp"/>
    <property type="match status" value="1"/>
</dbReference>
<evidence type="ECO:0000256" key="12">
    <source>
        <dbReference type="SAM" id="Phobius"/>
    </source>
</evidence>
<name>D8M3M3_BLAHO</name>
<dbReference type="InParanoid" id="D8M3M3"/>
<keyword evidence="6" id="KW-0509">mRNA transport</keyword>
<dbReference type="Gene3D" id="2.130.10.10">
    <property type="entry name" value="YVTN repeat-like/Quinoprotein amine dehydrogenase"/>
    <property type="match status" value="1"/>
</dbReference>
<dbReference type="AlphaFoldDB" id="D8M3M3"/>
<evidence type="ECO:0000256" key="6">
    <source>
        <dbReference type="ARBA" id="ARBA00022816"/>
    </source>
</evidence>
<dbReference type="InterPro" id="IPR011531">
    <property type="entry name" value="HCO3_transpt-like_TM_dom"/>
</dbReference>
<dbReference type="GO" id="GO:0031080">
    <property type="term" value="C:nuclear pore outer ring"/>
    <property type="evidence" value="ECO:0007669"/>
    <property type="project" value="TreeGrafter"/>
</dbReference>
<dbReference type="InterPro" id="IPR036322">
    <property type="entry name" value="WD40_repeat_dom_sf"/>
</dbReference>
<evidence type="ECO:0000256" key="1">
    <source>
        <dbReference type="ARBA" id="ARBA00004567"/>
    </source>
</evidence>
<dbReference type="SMART" id="SM00320">
    <property type="entry name" value="WD40"/>
    <property type="match status" value="5"/>
</dbReference>
<keyword evidence="10" id="KW-0539">Nucleus</keyword>
<dbReference type="SUPFAM" id="SSF50978">
    <property type="entry name" value="WD40 repeat-like"/>
    <property type="match status" value="1"/>
</dbReference>
<feature type="repeat" description="WD" evidence="11">
    <location>
        <begin position="388"/>
        <end position="431"/>
    </location>
</feature>
<dbReference type="GO" id="GO:0005198">
    <property type="term" value="F:structural molecule activity"/>
    <property type="evidence" value="ECO:0007669"/>
    <property type="project" value="InterPro"/>
</dbReference>
<dbReference type="InterPro" id="IPR001680">
    <property type="entry name" value="WD40_rpt"/>
</dbReference>
<feature type="transmembrane region" description="Helical" evidence="12">
    <location>
        <begin position="245"/>
        <end position="262"/>
    </location>
</feature>
<proteinExistence type="inferred from homology"/>
<dbReference type="GO" id="GO:0090114">
    <property type="term" value="P:COPII-coated vesicle budding"/>
    <property type="evidence" value="ECO:0007669"/>
    <property type="project" value="TreeGrafter"/>
</dbReference>
<keyword evidence="8" id="KW-0811">Translocation</keyword>
<organism evidence="14">
    <name type="scientific">Blastocystis hominis</name>
    <dbReference type="NCBI Taxonomy" id="12968"/>
    <lineage>
        <taxon>Eukaryota</taxon>
        <taxon>Sar</taxon>
        <taxon>Stramenopiles</taxon>
        <taxon>Bigyra</taxon>
        <taxon>Opalozoa</taxon>
        <taxon>Opalinata</taxon>
        <taxon>Blastocystidae</taxon>
        <taxon>Blastocystis</taxon>
    </lineage>
</organism>
<dbReference type="RefSeq" id="XP_012896544.1">
    <property type="nucleotide sequence ID" value="XM_013041090.1"/>
</dbReference>
<evidence type="ECO:0000259" key="13">
    <source>
        <dbReference type="Pfam" id="PF00955"/>
    </source>
</evidence>
<dbReference type="GO" id="GO:0006820">
    <property type="term" value="P:monoatomic anion transport"/>
    <property type="evidence" value="ECO:0007669"/>
    <property type="project" value="InterPro"/>
</dbReference>
<protein>
    <recommendedName>
        <fullName evidence="13">Bicarbonate transporter-like transmembrane domain-containing protein</fullName>
    </recommendedName>
</protein>
<dbReference type="GeneID" id="24919768"/>
<keyword evidence="5" id="KW-0677">Repeat</keyword>
<dbReference type="GO" id="GO:0051028">
    <property type="term" value="P:mRNA transport"/>
    <property type="evidence" value="ECO:0007669"/>
    <property type="project" value="UniProtKB-KW"/>
</dbReference>
<dbReference type="InterPro" id="IPR037363">
    <property type="entry name" value="Sec13/Seh1_fam"/>
</dbReference>
<evidence type="ECO:0000256" key="3">
    <source>
        <dbReference type="ARBA" id="ARBA00022448"/>
    </source>
</evidence>
<feature type="repeat" description="WD" evidence="11">
    <location>
        <begin position="536"/>
        <end position="571"/>
    </location>
</feature>
<evidence type="ECO:0000256" key="9">
    <source>
        <dbReference type="ARBA" id="ARBA00023132"/>
    </source>
</evidence>
<dbReference type="PANTHER" id="PTHR11024">
    <property type="entry name" value="NUCLEAR PORE COMPLEX PROTEIN SEC13 / SEH1 FAMILY MEMBER"/>
    <property type="match status" value="1"/>
</dbReference>
<dbReference type="Pfam" id="PF00400">
    <property type="entry name" value="WD40"/>
    <property type="match status" value="4"/>
</dbReference>
<dbReference type="GO" id="GO:0030127">
    <property type="term" value="C:COPII vesicle coat"/>
    <property type="evidence" value="ECO:0007669"/>
    <property type="project" value="TreeGrafter"/>
</dbReference>
<evidence type="ECO:0000256" key="4">
    <source>
        <dbReference type="ARBA" id="ARBA00022574"/>
    </source>
</evidence>
<comment type="subcellular location">
    <subcellularLocation>
        <location evidence="1">Nucleus</location>
        <location evidence="1">Nuclear pore complex</location>
    </subcellularLocation>
</comment>
<evidence type="ECO:0000313" key="15">
    <source>
        <dbReference type="Proteomes" id="UP000008312"/>
    </source>
</evidence>
<feature type="transmembrane region" description="Helical" evidence="12">
    <location>
        <begin position="172"/>
        <end position="191"/>
    </location>
</feature>
<dbReference type="Proteomes" id="UP000008312">
    <property type="component" value="Unassembled WGS sequence"/>
</dbReference>
<reference evidence="14" key="1">
    <citation type="submission" date="2010-02" db="EMBL/GenBank/DDBJ databases">
        <title>Sequencing and annotation of the Blastocystis hominis genome.</title>
        <authorList>
            <person name="Wincker P."/>
        </authorList>
    </citation>
    <scope>NUCLEOTIDE SEQUENCE</scope>
    <source>
        <strain evidence="14">Singapore isolate B</strain>
    </source>
</reference>
<keyword evidence="9" id="KW-0906">Nuclear pore complex</keyword>
<evidence type="ECO:0000256" key="5">
    <source>
        <dbReference type="ARBA" id="ARBA00022737"/>
    </source>
</evidence>
<keyword evidence="15" id="KW-1185">Reference proteome</keyword>
<sequence length="634" mass="71806">MCRVWSLPTRSVPGSFTRSIIIPRSLSTTGRCMCSHALFGFFRNETASVQTCPYSTDLLAEVSHCVFPWWAVFATILPAIPYTILVYLEDNITSGLIEKPENNLKKGGPYDYLDTTITAVITLVMSCLGMPWVSAMYIRSFYHLQALSVIEDVYKPYGVFDERFIEVSETRVPGIVLGVLFYCVFFFDRALSVIPEALFYGLLLYMGASLFISDGLFPGIRLIFMDRNLYIDDYRKRVALPLRRINLYTIVQVLLLVVLFFLKSSVNTAVLFPLGLMALIYVRKYTRIHSSLCLFRYILPYIFSKQELNLLDPIKQHSHYDFLVCSSHSFYSSLQMSPPSISIDIQNGDMINDVQLDYYSKLLATCSSDCTIRIYSMNQDVPELLFTLKEHSGPVWKIAWSHPRYGSLLASCSYDGSVKIFKFEDTSYSVVYTYEGHKASVNSVCWSPYEYGACLAAVSSDGSMSCIYQKNEWEWGTTQTMICQLGCNCISWAPFRPGTSENANILRVAIGGGDGYVHIMECGQSVENGWEFESKLRGHKDRVRDVAWSPQIGDSTDVIASCGRSKQVLVWTRKCGKTWKQSLNKSYSEAVWRVNWSVNGCVLVVSYGVDGIDMWKERLDGTWENGTNGSVEKD</sequence>
<dbReference type="EMBL" id="FN668650">
    <property type="protein sequence ID" value="CBK22496.2"/>
    <property type="molecule type" value="Genomic_DNA"/>
</dbReference>
<feature type="transmembrane region" description="Helical" evidence="12">
    <location>
        <begin position="117"/>
        <end position="138"/>
    </location>
</feature>
<keyword evidence="3" id="KW-0813">Transport</keyword>
<evidence type="ECO:0000256" key="2">
    <source>
        <dbReference type="ARBA" id="ARBA00010102"/>
    </source>
</evidence>
<keyword evidence="12" id="KW-1133">Transmembrane helix</keyword>
<dbReference type="PANTHER" id="PTHR11024:SF2">
    <property type="entry name" value="PROTEIN SEC13 HOMOLOG"/>
    <property type="match status" value="1"/>
</dbReference>
<dbReference type="PROSITE" id="PS50082">
    <property type="entry name" value="WD_REPEATS_2"/>
    <property type="match status" value="2"/>
</dbReference>
<feature type="transmembrane region" description="Helical" evidence="12">
    <location>
        <begin position="197"/>
        <end position="224"/>
    </location>
</feature>
<evidence type="ECO:0000256" key="8">
    <source>
        <dbReference type="ARBA" id="ARBA00023010"/>
    </source>
</evidence>
<evidence type="ECO:0000256" key="7">
    <source>
        <dbReference type="ARBA" id="ARBA00022927"/>
    </source>
</evidence>
<evidence type="ECO:0000256" key="10">
    <source>
        <dbReference type="ARBA" id="ARBA00023242"/>
    </source>
</evidence>
<dbReference type="InterPro" id="IPR015943">
    <property type="entry name" value="WD40/YVTN_repeat-like_dom_sf"/>
</dbReference>
<evidence type="ECO:0000256" key="11">
    <source>
        <dbReference type="PROSITE-ProRule" id="PRU00221"/>
    </source>
</evidence>
<feature type="transmembrane region" description="Helical" evidence="12">
    <location>
        <begin position="67"/>
        <end position="88"/>
    </location>
</feature>
<keyword evidence="4 11" id="KW-0853">WD repeat</keyword>